<keyword evidence="3" id="KW-0813">Transport</keyword>
<feature type="transmembrane region" description="Helical" evidence="15">
    <location>
        <begin position="286"/>
        <end position="305"/>
    </location>
</feature>
<comment type="subcellular location">
    <subcellularLocation>
        <location evidence="1">Mitochondrion inner membrane</location>
        <topology evidence="1">Multi-pass membrane protein</topology>
    </subcellularLocation>
</comment>
<dbReference type="GO" id="GO:0008320">
    <property type="term" value="F:protein transmembrane transporter activity"/>
    <property type="evidence" value="ECO:0007669"/>
    <property type="project" value="InterPro"/>
</dbReference>
<proteinExistence type="inferred from homology"/>
<evidence type="ECO:0000256" key="3">
    <source>
        <dbReference type="ARBA" id="ARBA00022448"/>
    </source>
</evidence>
<dbReference type="PANTHER" id="PTHR15371:SF39">
    <property type="entry name" value="MITOCHONDRIAL IMPORT INNER MEMBRANE TRANSLOCASE SUBUNIT TIM23"/>
    <property type="match status" value="1"/>
</dbReference>
<evidence type="ECO:0000256" key="4">
    <source>
        <dbReference type="ARBA" id="ARBA00022692"/>
    </source>
</evidence>
<feature type="transmembrane region" description="Helical" evidence="15">
    <location>
        <begin position="235"/>
        <end position="256"/>
    </location>
</feature>
<keyword evidence="7 15" id="KW-1133">Transmembrane helix</keyword>
<dbReference type="PANTHER" id="PTHR15371">
    <property type="entry name" value="TIM23"/>
    <property type="match status" value="1"/>
</dbReference>
<evidence type="ECO:0000256" key="2">
    <source>
        <dbReference type="ARBA" id="ARBA00008444"/>
    </source>
</evidence>
<dbReference type="GO" id="GO:0030150">
    <property type="term" value="P:protein import into mitochondrial matrix"/>
    <property type="evidence" value="ECO:0007669"/>
    <property type="project" value="InterPro"/>
</dbReference>
<comment type="similarity">
    <text evidence="2">Belongs to the Tim17/Tim22/Tim23 family.</text>
</comment>
<keyword evidence="4 15" id="KW-0812">Transmembrane</keyword>
<dbReference type="InterPro" id="IPR005681">
    <property type="entry name" value="Tim23"/>
</dbReference>
<evidence type="ECO:0000256" key="13">
    <source>
        <dbReference type="ARBA" id="ARBA00049684"/>
    </source>
</evidence>
<comment type="function">
    <text evidence="12">Essential component of the TIM23 complex, a complex that mediates the translocation of transit peptide-containing proteins across the mitochondrial inner membrane. Has a role in the activation of stress-induced mitophagy by protecting PINK1 from OMA1-mediated degradation and facilitating its accumulation at the outer mitochondrial membrane in response to depolarization.</text>
</comment>
<evidence type="ECO:0000313" key="16">
    <source>
        <dbReference type="Ensembl" id="ENSSSCP00040019596.1"/>
    </source>
</evidence>
<evidence type="ECO:0000256" key="5">
    <source>
        <dbReference type="ARBA" id="ARBA00022792"/>
    </source>
</evidence>
<keyword evidence="8" id="KW-0811">Translocation</keyword>
<dbReference type="Proteomes" id="UP000694722">
    <property type="component" value="Unplaced"/>
</dbReference>
<reference evidence="16" key="1">
    <citation type="submission" date="2025-08" db="UniProtKB">
        <authorList>
            <consortium name="Ensembl"/>
        </authorList>
    </citation>
    <scope>IDENTIFICATION</scope>
</reference>
<evidence type="ECO:0000256" key="10">
    <source>
        <dbReference type="ARBA" id="ARBA00023136"/>
    </source>
</evidence>
<dbReference type="GO" id="GO:0005744">
    <property type="term" value="C:TIM23 mitochondrial import inner membrane translocase complex"/>
    <property type="evidence" value="ECO:0007669"/>
    <property type="project" value="InterPro"/>
</dbReference>
<evidence type="ECO:0000256" key="15">
    <source>
        <dbReference type="SAM" id="Phobius"/>
    </source>
</evidence>
<evidence type="ECO:0000256" key="12">
    <source>
        <dbReference type="ARBA" id="ARBA00049603"/>
    </source>
</evidence>
<dbReference type="AlphaFoldDB" id="A0A8D1EBG9"/>
<evidence type="ECO:0000256" key="8">
    <source>
        <dbReference type="ARBA" id="ARBA00023010"/>
    </source>
</evidence>
<name>A0A8D1EBG9_PIG</name>
<evidence type="ECO:0000256" key="9">
    <source>
        <dbReference type="ARBA" id="ARBA00023128"/>
    </source>
</evidence>
<evidence type="ECO:0000256" key="6">
    <source>
        <dbReference type="ARBA" id="ARBA00022927"/>
    </source>
</evidence>
<evidence type="ECO:0000256" key="7">
    <source>
        <dbReference type="ARBA" id="ARBA00022989"/>
    </source>
</evidence>
<dbReference type="Pfam" id="PF02466">
    <property type="entry name" value="Tim17"/>
    <property type="match status" value="1"/>
</dbReference>
<evidence type="ECO:0000256" key="11">
    <source>
        <dbReference type="ARBA" id="ARBA00040711"/>
    </source>
</evidence>
<keyword evidence="10 15" id="KW-0472">Membrane</keyword>
<evidence type="ECO:0000256" key="14">
    <source>
        <dbReference type="SAM" id="MobiDB-lite"/>
    </source>
</evidence>
<accession>A0A8D1EBG9</accession>
<evidence type="ECO:0000256" key="1">
    <source>
        <dbReference type="ARBA" id="ARBA00004448"/>
    </source>
</evidence>
<protein>
    <recommendedName>
        <fullName evidence="11">Mitochondrial import inner membrane translocase subunit Tim23</fullName>
    </recommendedName>
</protein>
<keyword evidence="5" id="KW-0999">Mitochondrion inner membrane</keyword>
<dbReference type="NCBIfam" id="TIGR00983">
    <property type="entry name" value="3a0801s02tim23"/>
    <property type="match status" value="1"/>
</dbReference>
<dbReference type="Ensembl" id="ENSSSCT00040046752.1">
    <property type="protein sequence ID" value="ENSSSCP00040019596.1"/>
    <property type="gene ID" value="ENSSSCG00040034759.1"/>
</dbReference>
<evidence type="ECO:0000313" key="17">
    <source>
        <dbReference type="Proteomes" id="UP000694722"/>
    </source>
</evidence>
<keyword evidence="6" id="KW-0653">Protein transport</keyword>
<organism evidence="16 17">
    <name type="scientific">Sus scrofa</name>
    <name type="common">Pig</name>
    <dbReference type="NCBI Taxonomy" id="9823"/>
    <lineage>
        <taxon>Eukaryota</taxon>
        <taxon>Metazoa</taxon>
        <taxon>Chordata</taxon>
        <taxon>Craniata</taxon>
        <taxon>Vertebrata</taxon>
        <taxon>Euteleostomi</taxon>
        <taxon>Mammalia</taxon>
        <taxon>Eutheria</taxon>
        <taxon>Laurasiatheria</taxon>
        <taxon>Artiodactyla</taxon>
        <taxon>Suina</taxon>
        <taxon>Suidae</taxon>
        <taxon>Sus</taxon>
    </lineage>
</organism>
<feature type="region of interest" description="Disordered" evidence="14">
    <location>
        <begin position="1"/>
        <end position="29"/>
    </location>
</feature>
<sequence length="369" mass="38763">MLGPAANSPRASQGGEPHSLTRRGTDCASFSAPPGTMPSLLLPASAAAVPQASRARPYPVACLPSSTGTPPASGCAALIFLLRSLSHHRKAAVRRFRFPGRTLSQSGNVRFRCCRRPEGQRVKEVVVTRVSPAVTEEQRPSGRSRPEAAGRSRPVVCCSTMEGGGGSGNKTTGGLAGFFGAGGAGYSHADLAGVPLTGMNPLSPYLNVDPRYLVQDTDEFILPTGANKTRGRFELAFFTIGGCCMTGAAFGAVNGLRLGLKETQNMAWSKPRNVQILNMVTRQGALWANTLGSLALLYSAFGVIIEKTRGAEDDLNTVAAGTMTGMLYKCTGGLRGVARGGLAGLTLTSLYALYNNWEHMKGSLLQQSL</sequence>
<dbReference type="InterPro" id="IPR045238">
    <property type="entry name" value="Tim23-like"/>
</dbReference>
<keyword evidence="9" id="KW-0496">Mitochondrion</keyword>
<comment type="subunit">
    <text evidence="13">Component of the TIM23 complex at least composed of TIMM23, TIMM17 (TIMM17A or TIMM17B) and TIMM50; within this complex, directly interacts with TIMM50. The complex interacts with the TIMM44 component of the PAM complex and with DNAJC15. Upon mitochondrial depolarization, interacts with PINK1; the interaction is required for PINK1 accumulation at the outer mitochondrial membrane, kinase activation by autophosphorylation and PRKN recruitement to mitochondria.</text>
</comment>